<dbReference type="PIRSF" id="PIRSF000137">
    <property type="entry name" value="Alcohol_oxidase"/>
    <property type="match status" value="1"/>
</dbReference>
<dbReference type="PANTHER" id="PTHR11552:SF147">
    <property type="entry name" value="CHOLINE DEHYDROGENASE, MITOCHONDRIAL"/>
    <property type="match status" value="1"/>
</dbReference>
<organism evidence="8 9">
    <name type="scientific">Sphingomonas canadensis</name>
    <dbReference type="NCBI Taxonomy" id="1219257"/>
    <lineage>
        <taxon>Bacteria</taxon>
        <taxon>Pseudomonadati</taxon>
        <taxon>Pseudomonadota</taxon>
        <taxon>Alphaproteobacteria</taxon>
        <taxon>Sphingomonadales</taxon>
        <taxon>Sphingomonadaceae</taxon>
        <taxon>Sphingomonas</taxon>
    </lineage>
</organism>
<comment type="cofactor">
    <cofactor evidence="1">
        <name>FAD</name>
        <dbReference type="ChEBI" id="CHEBI:57692"/>
    </cofactor>
</comment>
<evidence type="ECO:0000256" key="4">
    <source>
        <dbReference type="ARBA" id="ARBA00022827"/>
    </source>
</evidence>
<comment type="similarity">
    <text evidence="2 5">Belongs to the GMC oxidoreductase family.</text>
</comment>
<dbReference type="InterPro" id="IPR000172">
    <property type="entry name" value="GMC_OxRdtase_N"/>
</dbReference>
<name>A0ABW3H1P5_9SPHN</name>
<dbReference type="PROSITE" id="PS00623">
    <property type="entry name" value="GMC_OXRED_1"/>
    <property type="match status" value="1"/>
</dbReference>
<protein>
    <submittedName>
        <fullName evidence="8">GMC family oxidoreductase</fullName>
    </submittedName>
</protein>
<keyword evidence="4 5" id="KW-0274">FAD</keyword>
<evidence type="ECO:0000313" key="9">
    <source>
        <dbReference type="Proteomes" id="UP001596977"/>
    </source>
</evidence>
<dbReference type="InterPro" id="IPR036188">
    <property type="entry name" value="FAD/NAD-bd_sf"/>
</dbReference>
<dbReference type="Proteomes" id="UP001596977">
    <property type="component" value="Unassembled WGS sequence"/>
</dbReference>
<feature type="domain" description="Glucose-methanol-choline oxidoreductase N-terminal" evidence="7">
    <location>
        <begin position="254"/>
        <end position="268"/>
    </location>
</feature>
<evidence type="ECO:0000259" key="6">
    <source>
        <dbReference type="PROSITE" id="PS00623"/>
    </source>
</evidence>
<accession>A0ABW3H1P5</accession>
<feature type="domain" description="Glucose-methanol-choline oxidoreductase N-terminal" evidence="6">
    <location>
        <begin position="82"/>
        <end position="105"/>
    </location>
</feature>
<evidence type="ECO:0000256" key="2">
    <source>
        <dbReference type="ARBA" id="ARBA00010790"/>
    </source>
</evidence>
<proteinExistence type="inferred from homology"/>
<reference evidence="9" key="1">
    <citation type="journal article" date="2019" name="Int. J. Syst. Evol. Microbiol.">
        <title>The Global Catalogue of Microorganisms (GCM) 10K type strain sequencing project: providing services to taxonomists for standard genome sequencing and annotation.</title>
        <authorList>
            <consortium name="The Broad Institute Genomics Platform"/>
            <consortium name="The Broad Institute Genome Sequencing Center for Infectious Disease"/>
            <person name="Wu L."/>
            <person name="Ma J."/>
        </authorList>
    </citation>
    <scope>NUCLEOTIDE SEQUENCE [LARGE SCALE GENOMIC DNA]</scope>
    <source>
        <strain evidence="9">CCUG 62982</strain>
    </source>
</reference>
<dbReference type="SUPFAM" id="SSF54373">
    <property type="entry name" value="FAD-linked reductases, C-terminal domain"/>
    <property type="match status" value="1"/>
</dbReference>
<evidence type="ECO:0000256" key="3">
    <source>
        <dbReference type="ARBA" id="ARBA00022630"/>
    </source>
</evidence>
<dbReference type="EMBL" id="JBHTJG010000001">
    <property type="protein sequence ID" value="MFD0945373.1"/>
    <property type="molecule type" value="Genomic_DNA"/>
</dbReference>
<keyword evidence="9" id="KW-1185">Reference proteome</keyword>
<evidence type="ECO:0000256" key="5">
    <source>
        <dbReference type="RuleBase" id="RU003968"/>
    </source>
</evidence>
<dbReference type="Gene3D" id="3.30.560.10">
    <property type="entry name" value="Glucose Oxidase, domain 3"/>
    <property type="match status" value="1"/>
</dbReference>
<dbReference type="Pfam" id="PF05199">
    <property type="entry name" value="GMC_oxred_C"/>
    <property type="match status" value="1"/>
</dbReference>
<dbReference type="Gene3D" id="3.50.50.60">
    <property type="entry name" value="FAD/NAD(P)-binding domain"/>
    <property type="match status" value="1"/>
</dbReference>
<dbReference type="Pfam" id="PF00732">
    <property type="entry name" value="GMC_oxred_N"/>
    <property type="match status" value="1"/>
</dbReference>
<dbReference type="InterPro" id="IPR007867">
    <property type="entry name" value="GMC_OxRtase_C"/>
</dbReference>
<dbReference type="PROSITE" id="PS00624">
    <property type="entry name" value="GMC_OXRED_2"/>
    <property type="match status" value="1"/>
</dbReference>
<comment type="caution">
    <text evidence="8">The sequence shown here is derived from an EMBL/GenBank/DDBJ whole genome shotgun (WGS) entry which is preliminary data.</text>
</comment>
<dbReference type="SUPFAM" id="SSF51905">
    <property type="entry name" value="FAD/NAD(P)-binding domain"/>
    <property type="match status" value="1"/>
</dbReference>
<gene>
    <name evidence="8" type="ORF">ACFQ1E_03365</name>
</gene>
<evidence type="ECO:0000313" key="8">
    <source>
        <dbReference type="EMBL" id="MFD0945373.1"/>
    </source>
</evidence>
<evidence type="ECO:0000256" key="1">
    <source>
        <dbReference type="ARBA" id="ARBA00001974"/>
    </source>
</evidence>
<sequence>MPSYDYIVVGAGSAGAVVAARLSEDPDVSVLLVEAGRRRHRHPLIRMPIGFLKAFPRPAFSVSFEGEPEPQLDGRRITCFRGRALGGSSIINGLMYNRGNARDYDLWAQRGLRGWSYDDLLPYFTRLESSWRGASEHHGDSGPVGVSLIKDPALLYEDFERSAVEAGFTAREDLFAGRTDGVSRVELTVGRGERASTARAYLDPAMRRSNLTVLTDARVSRVRLDGGRATGIDYVRKGRAATAFARREVVLSAGAVQSPQLLMLSGIGPADDLREVGVAPVIDLPGVGRNLMEHPMFPMMWLANRKDTFLNNLRLDRAAIAAMRWMLARSGPFTTTACHGMVYAKSKPELDRADLFLGATAVGLDADLWFPGLTAKAVHRFVCCIALNYPQSRGWLKLRSNDPAAPPRIQYNLLEAPEDMAAMVASVRIARDIYGAGPQGASIESELLPGPDVRADAQIETFLRGIVRVAEHICGTCAMGAGDDAVVDDQLRVHGVAGLRVIDASVMPDIPGGNINIPTIMIGEKGADLLRRP</sequence>
<dbReference type="InterPro" id="IPR012132">
    <property type="entry name" value="GMC_OxRdtase"/>
</dbReference>
<evidence type="ECO:0000259" key="7">
    <source>
        <dbReference type="PROSITE" id="PS00624"/>
    </source>
</evidence>
<dbReference type="PANTHER" id="PTHR11552">
    <property type="entry name" value="GLUCOSE-METHANOL-CHOLINE GMC OXIDOREDUCTASE"/>
    <property type="match status" value="1"/>
</dbReference>
<dbReference type="RefSeq" id="WP_264942385.1">
    <property type="nucleotide sequence ID" value="NZ_JAPDRA010000001.1"/>
</dbReference>
<keyword evidence="3 5" id="KW-0285">Flavoprotein</keyword>